<dbReference type="Proteomes" id="UP000078287">
    <property type="component" value="Unassembled WGS sequence"/>
</dbReference>
<evidence type="ECO:0008006" key="3">
    <source>
        <dbReference type="Google" id="ProtNLM"/>
    </source>
</evidence>
<accession>A0A178LZY8</accession>
<gene>
    <name evidence="1" type="ORF">A6A03_04620</name>
</gene>
<evidence type="ECO:0000313" key="1">
    <source>
        <dbReference type="EMBL" id="OAN40592.1"/>
    </source>
</evidence>
<dbReference type="AlphaFoldDB" id="A0A178LZY8"/>
<name>A0A178LZY8_9CHLR</name>
<keyword evidence="2" id="KW-1185">Reference proteome</keyword>
<dbReference type="EMBL" id="LWQS01000093">
    <property type="protein sequence ID" value="OAN40592.1"/>
    <property type="molecule type" value="Genomic_DNA"/>
</dbReference>
<organism evidence="1 2">
    <name type="scientific">Chloroflexus islandicus</name>
    <dbReference type="NCBI Taxonomy" id="1707952"/>
    <lineage>
        <taxon>Bacteria</taxon>
        <taxon>Bacillati</taxon>
        <taxon>Chloroflexota</taxon>
        <taxon>Chloroflexia</taxon>
        <taxon>Chloroflexales</taxon>
        <taxon>Chloroflexineae</taxon>
        <taxon>Chloroflexaceae</taxon>
        <taxon>Chloroflexus</taxon>
    </lineage>
</organism>
<sequence length="182" mass="20700">MDWAKQANDMIKMWTGTQQKVWDSWMASMQYMAAPQNPEAWQQTVDSWRGTVKQALEAQVELTRLWAETVAANSVNMPTMPTVPGMPAMPGINPVSPTAVVEWSRQVLEMTRNFNESQARFIEGWFDMLKKSDPTNVMRGWDSTQVQKVMQSWQEAMQRVIEAQAELGKVMMGVVNGAIDKK</sequence>
<dbReference type="OrthoDB" id="154365at2"/>
<proteinExistence type="predicted"/>
<reference evidence="1 2" key="1">
    <citation type="submission" date="2016-04" db="EMBL/GenBank/DDBJ databases">
        <title>Chloroflexus islandicus sp. nov., a thermophilic filamentous anoxygenic phototrophic bacterium from geyser Strokkur (Iceland).</title>
        <authorList>
            <person name="Gaisin V.A."/>
            <person name="Kalashnikov A.M."/>
            <person name="Sukhacheva M.V."/>
            <person name="Grouzdev D.S."/>
            <person name="Ivanov T.M."/>
            <person name="Kuznetsov B."/>
            <person name="Gorlenko V.M."/>
        </authorList>
    </citation>
    <scope>NUCLEOTIDE SEQUENCE [LARGE SCALE GENOMIC DNA]</scope>
    <source>
        <strain evidence="2">isl-2</strain>
    </source>
</reference>
<evidence type="ECO:0000313" key="2">
    <source>
        <dbReference type="Proteomes" id="UP000078287"/>
    </source>
</evidence>
<comment type="caution">
    <text evidence="1">The sequence shown here is derived from an EMBL/GenBank/DDBJ whole genome shotgun (WGS) entry which is preliminary data.</text>
</comment>
<protein>
    <recommendedName>
        <fullName evidence="3">Poly(3-hydroxyalkanoate) polymerase subunit PhaE</fullName>
    </recommendedName>
</protein>